<dbReference type="AlphaFoldDB" id="A0A6M3J426"/>
<protein>
    <submittedName>
        <fullName evidence="1">Uncharacterized protein</fullName>
    </submittedName>
</protein>
<dbReference type="EMBL" id="MT141522">
    <property type="protein sequence ID" value="QJA64560.1"/>
    <property type="molecule type" value="Genomic_DNA"/>
</dbReference>
<proteinExistence type="predicted"/>
<gene>
    <name evidence="1" type="ORF">MM415B00488_0008</name>
</gene>
<sequence>MVLEYGTIQIPFGAGLAQGIDPRVVPVGRLLDAQNAWIDKAGAVRKRHGFVLTTNAMVDAAAPAKDYARTLFSTGDELCLLGWRRLYAYDDTAAGWQDRGSISPFAATQTDIFREAVSHDASDCDECNGYVMSASSRRRQADDDILAAGYEERAVTVRVDNIATGIVTVPPLHIGVSSSGATWRHAPRVAHADDVMLVGMIRGANPLGVANALDVYHWSSSNPSVLPAFLVTPTIDLYSQATDCRTYDMTAMATEWAVAYIDETTRVVTVRQYDTVGALIATRVLNTNAPYTRVTLHYDARLATLYVMAVSHAAGAGTMSIECWDLDNDGALTVLWGPSVVYGPAVVTVYNLGCAEDTGVLTCCWSEWAGNRDTMHTLGVNSATGAVVDADLPSYNLVPVSKPFWITNRCYVACQSATGEELFEHAAIYDITTDDWPRTMTVVGLSSIGTAPVRGNVGLSFGSCNNAVKIDTRTIRYMTSLLTQYLSGQTRRYAQVAATLDFSAAPEAAVVHGGGAVIGGGMVTWYAGARTEELGWPTAPILGAAPATSIIGGGIPAGTYQWQWCYESQDERGYWHRSMPSPAVEVVIAAPPNDSEDFVFLTLPASLRWGAGSTGHDSAIIAYRAGADAVFRRVTPPIRVVPNIRTATLTAHWIDIGYAQGAPLYTDAGLELENAAPEGALLVRAIGDRVDLAGFWTRSRWQYSKGVVPATAAESLVAPEFHEAFGKALPIGKSITGLASLDGARVLLTREGVYLISGYGPAADGSSDDFSPPTLVSTVGCIEHRSVVEMPGGVMYQAAHGIVLLGHGHDVTSIGEDVRDVLAVNPVVTSAVHVADAEQVRFTVTNVAETTGQIIVYDYGHQVWTFWTPTKAAGPIVAVAACMHNGTYYIAERDSTVWREDATSYLDTWAGGSAYVTLQLTTAWLAAPAGAGTWKRVRQVMPLCEYRDAHRLTIGIGHDYEATFGQSSVWDNAQLVTFAAAPREQPKVRLQRQKCQAVRVRIADTADAVTPPTTGEGYSIAGLVVEMGVCKGLAKVGEAQRR</sequence>
<evidence type="ECO:0000313" key="1">
    <source>
        <dbReference type="EMBL" id="QJA64560.1"/>
    </source>
</evidence>
<reference evidence="1" key="1">
    <citation type="submission" date="2020-03" db="EMBL/GenBank/DDBJ databases">
        <title>The deep terrestrial virosphere.</title>
        <authorList>
            <person name="Holmfeldt K."/>
            <person name="Nilsson E."/>
            <person name="Simone D."/>
            <person name="Lopez-Fernandez M."/>
            <person name="Wu X."/>
            <person name="de Brujin I."/>
            <person name="Lundin D."/>
            <person name="Andersson A."/>
            <person name="Bertilsson S."/>
            <person name="Dopson M."/>
        </authorList>
    </citation>
    <scope>NUCLEOTIDE SEQUENCE</scope>
    <source>
        <strain evidence="1">MM415B00488</strain>
    </source>
</reference>
<accession>A0A6M3J426</accession>
<name>A0A6M3J426_9ZZZZ</name>
<organism evidence="1">
    <name type="scientific">viral metagenome</name>
    <dbReference type="NCBI Taxonomy" id="1070528"/>
    <lineage>
        <taxon>unclassified sequences</taxon>
        <taxon>metagenomes</taxon>
        <taxon>organismal metagenomes</taxon>
    </lineage>
</organism>